<dbReference type="EMBL" id="JJOT01000006">
    <property type="protein sequence ID" value="KKG06561.1"/>
    <property type="molecule type" value="Genomic_DNA"/>
</dbReference>
<evidence type="ECO:0000313" key="6">
    <source>
        <dbReference type="Proteomes" id="UP000034152"/>
    </source>
</evidence>
<dbReference type="EMBL" id="JJQF01000034">
    <property type="protein sequence ID" value="KKH33261.1"/>
    <property type="molecule type" value="Genomic_DNA"/>
</dbReference>
<keyword evidence="8" id="KW-1185">Reference proteome</keyword>
<dbReference type="EMBL" id="JJOS01000011">
    <property type="protein sequence ID" value="KKG06380.1"/>
    <property type="molecule type" value="Genomic_DNA"/>
</dbReference>
<dbReference type="Proteomes" id="UP000034597">
    <property type="component" value="Unassembled WGS sequence"/>
</dbReference>
<dbReference type="Proteomes" id="UP000034338">
    <property type="component" value="Unassembled WGS sequence"/>
</dbReference>
<evidence type="ECO:0000313" key="2">
    <source>
        <dbReference type="EMBL" id="KKG06380.1"/>
    </source>
</evidence>
<reference evidence="6 7" key="1">
    <citation type="journal article" date="2015" name="ISME J.">
        <title>Genomic and phenotypic differentiation among Methanosarcina mazei populations from Columbia River sediment.</title>
        <authorList>
            <person name="Youngblut N.D."/>
            <person name="Wirth J.S."/>
            <person name="Henriksen J.R."/>
            <person name="Smith M."/>
            <person name="Simon H."/>
            <person name="Metcalf W.W."/>
            <person name="Whitaker R.J."/>
        </authorList>
    </citation>
    <scope>NUCLEOTIDE SEQUENCE [LARGE SCALE GENOMIC DNA]</scope>
    <source>
        <strain evidence="4 7">1.H.A.0.1</strain>
        <strain evidence="5 6">1.H.M.2.1</strain>
        <strain evidence="2 8">2.F.A.2.4</strain>
        <strain evidence="3 9">2.F.T.0.2</strain>
    </source>
</reference>
<feature type="transmembrane region" description="Helical" evidence="1">
    <location>
        <begin position="7"/>
        <end position="30"/>
    </location>
</feature>
<dbReference type="Proteomes" id="UP000034152">
    <property type="component" value="Unassembled WGS sequence"/>
</dbReference>
<keyword evidence="1" id="KW-1133">Transmembrane helix</keyword>
<evidence type="ECO:0000313" key="7">
    <source>
        <dbReference type="Proteomes" id="UP000034338"/>
    </source>
</evidence>
<gene>
    <name evidence="4" type="ORF">DU37_12495</name>
    <name evidence="3" type="ORF">DU40_15740</name>
    <name evidence="2" type="ORF">DU47_01185</name>
    <name evidence="5" type="ORF">DU80_09685</name>
</gene>
<name>A0A0F8BVI2_METMZ</name>
<keyword evidence="1" id="KW-0812">Transmembrane</keyword>
<feature type="transmembrane region" description="Helical" evidence="1">
    <location>
        <begin position="36"/>
        <end position="58"/>
    </location>
</feature>
<proteinExistence type="predicted"/>
<protein>
    <submittedName>
        <fullName evidence="3">Uncharacterized protein</fullName>
    </submittedName>
</protein>
<dbReference type="Proteomes" id="UP000034578">
    <property type="component" value="Unassembled WGS sequence"/>
</dbReference>
<comment type="caution">
    <text evidence="3">The sequence shown here is derived from an EMBL/GenBank/DDBJ whole genome shotgun (WGS) entry which is preliminary data.</text>
</comment>
<accession>A0A0F8BVI2</accession>
<dbReference type="EMBL" id="JJQU01000202">
    <property type="protein sequence ID" value="KKH81876.1"/>
    <property type="molecule type" value="Genomic_DNA"/>
</dbReference>
<dbReference type="PATRIC" id="fig|2209.56.peg.2088"/>
<evidence type="ECO:0000313" key="5">
    <source>
        <dbReference type="EMBL" id="KKH81876.1"/>
    </source>
</evidence>
<dbReference type="AlphaFoldDB" id="A0A0F8BVI2"/>
<keyword evidence="1" id="KW-0472">Membrane</keyword>
<evidence type="ECO:0000313" key="8">
    <source>
        <dbReference type="Proteomes" id="UP000034578"/>
    </source>
</evidence>
<sequence>MNFPSGFIFLHITKFFVISGFYLSLLPVFLPVFLPDFFACLFNLSTLQVLFLFTFHFWKKGF</sequence>
<evidence type="ECO:0000313" key="3">
    <source>
        <dbReference type="EMBL" id="KKG06561.1"/>
    </source>
</evidence>
<organism evidence="3 9">
    <name type="scientific">Methanosarcina mazei</name>
    <name type="common">Methanosarcina frisia</name>
    <dbReference type="NCBI Taxonomy" id="2209"/>
    <lineage>
        <taxon>Archaea</taxon>
        <taxon>Methanobacteriati</taxon>
        <taxon>Methanobacteriota</taxon>
        <taxon>Stenosarchaea group</taxon>
        <taxon>Methanomicrobia</taxon>
        <taxon>Methanosarcinales</taxon>
        <taxon>Methanosarcinaceae</taxon>
        <taxon>Methanosarcina</taxon>
    </lineage>
</organism>
<evidence type="ECO:0000313" key="9">
    <source>
        <dbReference type="Proteomes" id="UP000034597"/>
    </source>
</evidence>
<evidence type="ECO:0000256" key="1">
    <source>
        <dbReference type="SAM" id="Phobius"/>
    </source>
</evidence>
<evidence type="ECO:0000313" key="4">
    <source>
        <dbReference type="EMBL" id="KKH33261.1"/>
    </source>
</evidence>